<accession>A0A8J4WR07</accession>
<protein>
    <submittedName>
        <fullName evidence="2">Protein FAM</fullName>
    </submittedName>
</protein>
<dbReference type="GO" id="GO:0006260">
    <property type="term" value="P:DNA replication"/>
    <property type="evidence" value="ECO:0007669"/>
    <property type="project" value="TreeGrafter"/>
</dbReference>
<organism evidence="2 3">
    <name type="scientific">Clarias magur</name>
    <name type="common">Asian catfish</name>
    <name type="synonym">Macropteronotus magur</name>
    <dbReference type="NCBI Taxonomy" id="1594786"/>
    <lineage>
        <taxon>Eukaryota</taxon>
        <taxon>Metazoa</taxon>
        <taxon>Chordata</taxon>
        <taxon>Craniata</taxon>
        <taxon>Vertebrata</taxon>
        <taxon>Euteleostomi</taxon>
        <taxon>Actinopterygii</taxon>
        <taxon>Neopterygii</taxon>
        <taxon>Teleostei</taxon>
        <taxon>Ostariophysi</taxon>
        <taxon>Siluriformes</taxon>
        <taxon>Clariidae</taxon>
        <taxon>Clarias</taxon>
    </lineage>
</organism>
<feature type="non-terminal residue" evidence="2">
    <location>
        <position position="1"/>
    </location>
</feature>
<dbReference type="InterPro" id="IPR009003">
    <property type="entry name" value="Peptidase_S1_PA"/>
</dbReference>
<evidence type="ECO:0000256" key="1">
    <source>
        <dbReference type="SAM" id="MobiDB-lite"/>
    </source>
</evidence>
<evidence type="ECO:0000313" key="2">
    <source>
        <dbReference type="EMBL" id="KAF5889349.1"/>
    </source>
</evidence>
<feature type="region of interest" description="Disordered" evidence="1">
    <location>
        <begin position="205"/>
        <end position="232"/>
    </location>
</feature>
<proteinExistence type="predicted"/>
<sequence>KKKSFKFCYDKNDYAVICETSMTIQEALHTNASFQEISARNQQKVKNLSNEMIIKRRTPLAATVTPDFPVCLIDENETLDIKFKTVDRVQKSTPKNTPPPPALMAERGNFVSFYISRTGGDNIQYILQNSRLTETSYICVYALKRENVEAALRRDGRFKEKVFQKGILKEESSKTLINLSDPVDVNDEFSEMKFQIIINPNKIKGQMSTQKDKNLNDSDTSQATNFTQASTNAEEKKIETLLKENESRKYTEIKEIPETQEILNLLREQHRDLVKTLKERENLKNDGEVKRFFRVEYDKSVQSFLEVNRVKKLIKRSGAICLIRVDDFINGTGFLLFKRFVLTNEHVVKEYDCDTLKLEHSLRAVFGYEDVGSPVNEISVKENCVALLKGKDDMGNYLDFALLELSRDVQLPELLKYWRNITSPIRGGVCIIGHPGGGVKQMDPCFIIPKEDIPQAAETHYTNNPKDHVIHVITKWCLAEDRELRESQIMYNSCFLHGSSGSPVFDDFCNLTGVHTGGYDYEEVSGESRSVMEYGLPLFPILVQIFIQCSQRGRSDVVQHFECQQNLKYVLQVANKQLQEDIRPPNDRFDLSASGSESVTLCVYTGAWSYSAPGEV</sequence>
<comment type="caution">
    <text evidence="2">The sequence shown here is derived from an EMBL/GenBank/DDBJ whole genome shotgun (WGS) entry which is preliminary data.</text>
</comment>
<dbReference type="SUPFAM" id="SSF50494">
    <property type="entry name" value="Trypsin-like serine proteases"/>
    <property type="match status" value="1"/>
</dbReference>
<dbReference type="Proteomes" id="UP000727407">
    <property type="component" value="Unassembled WGS sequence"/>
</dbReference>
<dbReference type="Gene3D" id="2.40.10.10">
    <property type="entry name" value="Trypsin-like serine proteases"/>
    <property type="match status" value="2"/>
</dbReference>
<dbReference type="EMBL" id="QNUK01000823">
    <property type="protein sequence ID" value="KAF5889349.1"/>
    <property type="molecule type" value="Genomic_DNA"/>
</dbReference>
<dbReference type="GO" id="GO:0005634">
    <property type="term" value="C:nucleus"/>
    <property type="evidence" value="ECO:0007669"/>
    <property type="project" value="TreeGrafter"/>
</dbReference>
<dbReference type="PANTHER" id="PTHR14389">
    <property type="entry name" value="SI:CH1073-475A24.1"/>
    <property type="match status" value="1"/>
</dbReference>
<reference evidence="2" key="1">
    <citation type="submission" date="2020-07" db="EMBL/GenBank/DDBJ databases">
        <title>Clarias magur genome sequencing, assembly and annotation.</title>
        <authorList>
            <person name="Kushwaha B."/>
            <person name="Kumar R."/>
            <person name="Das P."/>
            <person name="Joshi C.G."/>
            <person name="Kumar D."/>
            <person name="Nagpure N.S."/>
            <person name="Pandey M."/>
            <person name="Agarwal S."/>
            <person name="Srivastava S."/>
            <person name="Singh M."/>
            <person name="Sahoo L."/>
            <person name="Jayasankar P."/>
            <person name="Meher P.K."/>
            <person name="Koringa P.G."/>
            <person name="Iquebal M.A."/>
            <person name="Das S.P."/>
            <person name="Bit A."/>
            <person name="Patnaik S."/>
            <person name="Patel N."/>
            <person name="Shah T.M."/>
            <person name="Hinsu A."/>
            <person name="Jena J.K."/>
        </authorList>
    </citation>
    <scope>NUCLEOTIDE SEQUENCE</scope>
    <source>
        <strain evidence="2">CIFAMagur01</strain>
        <tissue evidence="2">Testis</tissue>
    </source>
</reference>
<feature type="compositionally biased region" description="Polar residues" evidence="1">
    <location>
        <begin position="217"/>
        <end position="232"/>
    </location>
</feature>
<evidence type="ECO:0000313" key="3">
    <source>
        <dbReference type="Proteomes" id="UP000727407"/>
    </source>
</evidence>
<dbReference type="Pfam" id="PF13365">
    <property type="entry name" value="Trypsin_2"/>
    <property type="match status" value="1"/>
</dbReference>
<keyword evidence="3" id="KW-1185">Reference proteome</keyword>
<gene>
    <name evidence="2" type="ORF">DAT39_020945</name>
</gene>
<dbReference type="AlphaFoldDB" id="A0A8J4WR07"/>
<dbReference type="GO" id="GO:0000785">
    <property type="term" value="C:chromatin"/>
    <property type="evidence" value="ECO:0007669"/>
    <property type="project" value="TreeGrafter"/>
</dbReference>
<name>A0A8J4WR07_CLAMG</name>
<dbReference type="OrthoDB" id="10025068at2759"/>
<dbReference type="PANTHER" id="PTHR14389:SF3">
    <property type="entry name" value="PROTEIN FAM111A-LIKE"/>
    <property type="match status" value="1"/>
</dbReference>
<dbReference type="InterPro" id="IPR043504">
    <property type="entry name" value="Peptidase_S1_PA_chymotrypsin"/>
</dbReference>